<reference evidence="2" key="1">
    <citation type="submission" date="2021-02" db="EMBL/GenBank/DDBJ databases">
        <authorList>
            <person name="Dougan E. K."/>
            <person name="Rhodes N."/>
            <person name="Thang M."/>
            <person name="Chan C."/>
        </authorList>
    </citation>
    <scope>NUCLEOTIDE SEQUENCE</scope>
</reference>
<dbReference type="EMBL" id="CAJNJA010082642">
    <property type="protein sequence ID" value="CAE7933131.1"/>
    <property type="molecule type" value="Genomic_DNA"/>
</dbReference>
<organism evidence="2 3">
    <name type="scientific">Symbiodinium necroappetens</name>
    <dbReference type="NCBI Taxonomy" id="1628268"/>
    <lineage>
        <taxon>Eukaryota</taxon>
        <taxon>Sar</taxon>
        <taxon>Alveolata</taxon>
        <taxon>Dinophyceae</taxon>
        <taxon>Suessiales</taxon>
        <taxon>Symbiodiniaceae</taxon>
        <taxon>Symbiodinium</taxon>
    </lineage>
</organism>
<evidence type="ECO:0000256" key="1">
    <source>
        <dbReference type="SAM" id="MobiDB-lite"/>
    </source>
</evidence>
<evidence type="ECO:0000313" key="3">
    <source>
        <dbReference type="Proteomes" id="UP000601435"/>
    </source>
</evidence>
<evidence type="ECO:0000313" key="2">
    <source>
        <dbReference type="EMBL" id="CAE7933131.1"/>
    </source>
</evidence>
<sequence>MGHAAETISAVPGRRPGSGQPHGRQNGRLPPHRSPLHEVLHHCILQGPDPGVRPALRAAPFPTIQCMCLPVLAAGRLAQHARFDCISQLRCEDAHALRAFADSHAEPDLNPQGKLGRLRAAGRGQHVASSLPRPQGKCRRKEQTLAQ</sequence>
<gene>
    <name evidence="2" type="ORF">SNEC2469_LOCUS32555</name>
</gene>
<feature type="region of interest" description="Disordered" evidence="1">
    <location>
        <begin position="102"/>
        <end position="147"/>
    </location>
</feature>
<protein>
    <submittedName>
        <fullName evidence="2">Uncharacterized protein</fullName>
    </submittedName>
</protein>
<feature type="region of interest" description="Disordered" evidence="1">
    <location>
        <begin position="1"/>
        <end position="34"/>
    </location>
</feature>
<comment type="caution">
    <text evidence="2">The sequence shown here is derived from an EMBL/GenBank/DDBJ whole genome shotgun (WGS) entry which is preliminary data.</text>
</comment>
<proteinExistence type="predicted"/>
<accession>A0A813C3W4</accession>
<dbReference type="Proteomes" id="UP000601435">
    <property type="component" value="Unassembled WGS sequence"/>
</dbReference>
<keyword evidence="3" id="KW-1185">Reference proteome</keyword>
<name>A0A813C3W4_9DINO</name>
<dbReference type="OrthoDB" id="407835at2759"/>
<feature type="non-terminal residue" evidence="2">
    <location>
        <position position="147"/>
    </location>
</feature>
<dbReference type="AlphaFoldDB" id="A0A813C3W4"/>